<proteinExistence type="predicted"/>
<dbReference type="PROSITE" id="PS51257">
    <property type="entry name" value="PROKAR_LIPOPROTEIN"/>
    <property type="match status" value="1"/>
</dbReference>
<organism evidence="3 4">
    <name type="scientific">Winogradskyella marina</name>
    <dbReference type="NCBI Taxonomy" id="2785530"/>
    <lineage>
        <taxon>Bacteria</taxon>
        <taxon>Pseudomonadati</taxon>
        <taxon>Bacteroidota</taxon>
        <taxon>Flavobacteriia</taxon>
        <taxon>Flavobacteriales</taxon>
        <taxon>Flavobacteriaceae</taxon>
        <taxon>Winogradskyella</taxon>
    </lineage>
</organism>
<keyword evidence="4" id="KW-1185">Reference proteome</keyword>
<accession>A0ABS0EF58</accession>
<feature type="domain" description="DUF4296" evidence="2">
    <location>
        <begin position="27"/>
        <end position="109"/>
    </location>
</feature>
<reference evidence="3 4" key="1">
    <citation type="submission" date="2020-11" db="EMBL/GenBank/DDBJ databases">
        <title>Winogradskyella marina sp. nov., isolated from marine sediment.</title>
        <authorList>
            <person name="Bo J."/>
            <person name="Wang S."/>
            <person name="Song X."/>
            <person name="Du Z."/>
        </authorList>
    </citation>
    <scope>NUCLEOTIDE SEQUENCE [LARGE SCALE GENOMIC DNA]</scope>
    <source>
        <strain evidence="3 4">F6397</strain>
    </source>
</reference>
<evidence type="ECO:0000313" key="3">
    <source>
        <dbReference type="EMBL" id="MBF8148816.1"/>
    </source>
</evidence>
<evidence type="ECO:0000313" key="4">
    <source>
        <dbReference type="Proteomes" id="UP000611215"/>
    </source>
</evidence>
<comment type="caution">
    <text evidence="3">The sequence shown here is derived from an EMBL/GenBank/DDBJ whole genome shotgun (WGS) entry which is preliminary data.</text>
</comment>
<sequence>MLKRTYIILVLGIVLLACNGIKKPKKPDNLISKAQMTDLLYDLYLLNAAKGVNRATLEKNDLDPEFYILKKYNIDSTRFAESNAYYAFDAETYKAIVDVVKERLESKKQHYDEVKKKETDSINRRRDSIAKSKRTPKDSIKKTIDTINVETIKPKDF</sequence>
<dbReference type="InterPro" id="IPR025381">
    <property type="entry name" value="DUF4296"/>
</dbReference>
<protein>
    <submittedName>
        <fullName evidence="3">DUF4296 domain-containing protein</fullName>
    </submittedName>
</protein>
<name>A0ABS0EF58_9FLAO</name>
<dbReference type="Pfam" id="PF14129">
    <property type="entry name" value="DUF4296"/>
    <property type="match status" value="1"/>
</dbReference>
<feature type="region of interest" description="Disordered" evidence="1">
    <location>
        <begin position="110"/>
        <end position="137"/>
    </location>
</feature>
<dbReference type="EMBL" id="JADOET010000001">
    <property type="protein sequence ID" value="MBF8148816.1"/>
    <property type="molecule type" value="Genomic_DNA"/>
</dbReference>
<evidence type="ECO:0000256" key="1">
    <source>
        <dbReference type="SAM" id="MobiDB-lite"/>
    </source>
</evidence>
<gene>
    <name evidence="3" type="ORF">ITJ86_02845</name>
</gene>
<dbReference type="RefSeq" id="WP_195870083.1">
    <property type="nucleotide sequence ID" value="NZ_JADOET010000001.1"/>
</dbReference>
<dbReference type="Proteomes" id="UP000611215">
    <property type="component" value="Unassembled WGS sequence"/>
</dbReference>
<evidence type="ECO:0000259" key="2">
    <source>
        <dbReference type="Pfam" id="PF14129"/>
    </source>
</evidence>